<organism evidence="3 4">
    <name type="scientific">Lottia gigantea</name>
    <name type="common">Giant owl limpet</name>
    <dbReference type="NCBI Taxonomy" id="225164"/>
    <lineage>
        <taxon>Eukaryota</taxon>
        <taxon>Metazoa</taxon>
        <taxon>Spiralia</taxon>
        <taxon>Lophotrochozoa</taxon>
        <taxon>Mollusca</taxon>
        <taxon>Gastropoda</taxon>
        <taxon>Patellogastropoda</taxon>
        <taxon>Lottioidea</taxon>
        <taxon>Lottiidae</taxon>
        <taxon>Lottia</taxon>
    </lineage>
</organism>
<dbReference type="CTD" id="20238976"/>
<evidence type="ECO:0000313" key="4">
    <source>
        <dbReference type="Proteomes" id="UP000030746"/>
    </source>
</evidence>
<feature type="chain" id="PRO_5004719770" description="C-type lectin domain-containing protein" evidence="1">
    <location>
        <begin position="19"/>
        <end position="257"/>
    </location>
</feature>
<gene>
    <name evidence="3" type="ORF">LOTGIDRAFT_162310</name>
</gene>
<dbReference type="CDD" id="cd00037">
    <property type="entry name" value="CLECT"/>
    <property type="match status" value="1"/>
</dbReference>
<keyword evidence="4" id="KW-1185">Reference proteome</keyword>
<dbReference type="Pfam" id="PF00059">
    <property type="entry name" value="Lectin_C"/>
    <property type="match status" value="1"/>
</dbReference>
<sequence>MHNVWIFIFGLFIQQRYAYGVQQIYLAKNICKIDGSHVGIEYTISILYTRSFLNCLTACFQYPLCESVIFDKSTHYCQLKSDLLILENTLSCGDLIYMQLYTEAPPSSPCCSSNGNFSSIGGTTLYPQEQTTSGPTFTLLPSVDMSIYIGPQTKNIFVASANCHHMGGELVKLDTAGKHNAVKDYIIDIGQNEEKFYIGLFARLLGWGWADGTRLDYENWSRLPMLLQTCAVMDKNENYEWLATGCLESFAYICELN</sequence>
<dbReference type="SMART" id="SM00034">
    <property type="entry name" value="CLECT"/>
    <property type="match status" value="1"/>
</dbReference>
<protein>
    <recommendedName>
        <fullName evidence="2">C-type lectin domain-containing protein</fullName>
    </recommendedName>
</protein>
<name>V4BV07_LOTGI</name>
<dbReference type="PROSITE" id="PS50041">
    <property type="entry name" value="C_TYPE_LECTIN_2"/>
    <property type="match status" value="1"/>
</dbReference>
<keyword evidence="1" id="KW-0732">Signal</keyword>
<dbReference type="HOGENOM" id="CLU_1082927_0_0_1"/>
<dbReference type="KEGG" id="lgi:LOTGIDRAFT_162310"/>
<evidence type="ECO:0000313" key="3">
    <source>
        <dbReference type="EMBL" id="ESO92834.1"/>
    </source>
</evidence>
<evidence type="ECO:0000256" key="1">
    <source>
        <dbReference type="SAM" id="SignalP"/>
    </source>
</evidence>
<dbReference type="EMBL" id="KB202014">
    <property type="protein sequence ID" value="ESO92834.1"/>
    <property type="molecule type" value="Genomic_DNA"/>
</dbReference>
<accession>V4BV07</accession>
<evidence type="ECO:0000259" key="2">
    <source>
        <dbReference type="PROSITE" id="PS50041"/>
    </source>
</evidence>
<dbReference type="SUPFAM" id="SSF56436">
    <property type="entry name" value="C-type lectin-like"/>
    <property type="match status" value="1"/>
</dbReference>
<dbReference type="RefSeq" id="XP_009056520.1">
    <property type="nucleotide sequence ID" value="XM_009058272.1"/>
</dbReference>
<reference evidence="3 4" key="1">
    <citation type="journal article" date="2013" name="Nature">
        <title>Insights into bilaterian evolution from three spiralian genomes.</title>
        <authorList>
            <person name="Simakov O."/>
            <person name="Marletaz F."/>
            <person name="Cho S.J."/>
            <person name="Edsinger-Gonzales E."/>
            <person name="Havlak P."/>
            <person name="Hellsten U."/>
            <person name="Kuo D.H."/>
            <person name="Larsson T."/>
            <person name="Lv J."/>
            <person name="Arendt D."/>
            <person name="Savage R."/>
            <person name="Osoegawa K."/>
            <person name="de Jong P."/>
            <person name="Grimwood J."/>
            <person name="Chapman J.A."/>
            <person name="Shapiro H."/>
            <person name="Aerts A."/>
            <person name="Otillar R.P."/>
            <person name="Terry A.Y."/>
            <person name="Boore J.L."/>
            <person name="Grigoriev I.V."/>
            <person name="Lindberg D.R."/>
            <person name="Seaver E.C."/>
            <person name="Weisblat D.A."/>
            <person name="Putnam N.H."/>
            <person name="Rokhsar D.S."/>
        </authorList>
    </citation>
    <scope>NUCLEOTIDE SEQUENCE [LARGE SCALE GENOMIC DNA]</scope>
</reference>
<proteinExistence type="predicted"/>
<dbReference type="GeneID" id="20238976"/>
<dbReference type="OrthoDB" id="7357196at2759"/>
<dbReference type="InterPro" id="IPR016187">
    <property type="entry name" value="CTDL_fold"/>
</dbReference>
<dbReference type="AlphaFoldDB" id="V4BV07"/>
<dbReference type="InterPro" id="IPR016186">
    <property type="entry name" value="C-type_lectin-like/link_sf"/>
</dbReference>
<feature type="domain" description="C-type lectin" evidence="2">
    <location>
        <begin position="159"/>
        <end position="255"/>
    </location>
</feature>
<dbReference type="Proteomes" id="UP000030746">
    <property type="component" value="Unassembled WGS sequence"/>
</dbReference>
<dbReference type="InterPro" id="IPR001304">
    <property type="entry name" value="C-type_lectin-like"/>
</dbReference>
<dbReference type="OMA" id="TILIRTW"/>
<feature type="signal peptide" evidence="1">
    <location>
        <begin position="1"/>
        <end position="18"/>
    </location>
</feature>
<dbReference type="Gene3D" id="3.10.100.10">
    <property type="entry name" value="Mannose-Binding Protein A, subunit A"/>
    <property type="match status" value="1"/>
</dbReference>